<evidence type="ECO:0000256" key="5">
    <source>
        <dbReference type="ARBA" id="ARBA00023288"/>
    </source>
</evidence>
<dbReference type="Proteomes" id="UP000295573">
    <property type="component" value="Unassembled WGS sequence"/>
</dbReference>
<dbReference type="Pfam" id="PF01547">
    <property type="entry name" value="SBP_bac_1"/>
    <property type="match status" value="1"/>
</dbReference>
<name>A0A4R2INN4_9ACTN</name>
<keyword evidence="2 6" id="KW-0732">Signal</keyword>
<dbReference type="AlphaFoldDB" id="A0A4R2INN4"/>
<dbReference type="RefSeq" id="WP_132151986.1">
    <property type="nucleotide sequence ID" value="NZ_SLWR01000008.1"/>
</dbReference>
<dbReference type="PROSITE" id="PS51257">
    <property type="entry name" value="PROKAR_LIPOPROTEIN"/>
    <property type="match status" value="1"/>
</dbReference>
<sequence length="445" mass="48041">MRRWRLGRRGRTALLGGLALLLALGGCGSGDDTTDAGTQRSPGQKVQLVFWSWVPGVDKAVALWNSENPDVQVKLEKIPAGSSGGYAKMHAALQAGKGAPDLAQVEYQNIPEFLLEDGLVDLTKYGVADSQGKFADWQWRQVAYGNGVYAVPQASGPMGFFYRSDLFQKWGIAVPKTWTEYKAAAATIRQKDPKVYIGTFPPGNSAWFTSLAWQAGAKWFSVDGDTWVVNIDSPETLKVAEYWDSLVGDKLVATEPDFANAWYKHLQNGQIAGWVSAQWGDSILSGNAPDTAGKWRVAPMPQWDGAPFASANWGGSSTAVLKGAKYPTEATKFAVWLNSDPKSIDLLIQGGYGWPAAKDALQGSALDKPYPFFGGQKINDVFAEADAAIDQDWAWIPTTPAAYQHLNDGFQRAIAGQGTFVDAVKAAQAATVADLKAKGLKVRAD</sequence>
<keyword evidence="1" id="KW-1003">Cell membrane</keyword>
<keyword evidence="4" id="KW-0564">Palmitate</keyword>
<evidence type="ECO:0000256" key="6">
    <source>
        <dbReference type="SAM" id="SignalP"/>
    </source>
</evidence>
<feature type="signal peptide" evidence="6">
    <location>
        <begin position="1"/>
        <end position="29"/>
    </location>
</feature>
<accession>A0A4R2INN4</accession>
<dbReference type="EMBL" id="SLWR01000008">
    <property type="protein sequence ID" value="TCO45599.1"/>
    <property type="molecule type" value="Genomic_DNA"/>
</dbReference>
<dbReference type="InterPro" id="IPR050490">
    <property type="entry name" value="Bact_solute-bd_prot1"/>
</dbReference>
<evidence type="ECO:0000256" key="3">
    <source>
        <dbReference type="ARBA" id="ARBA00023136"/>
    </source>
</evidence>
<evidence type="ECO:0000256" key="2">
    <source>
        <dbReference type="ARBA" id="ARBA00022729"/>
    </source>
</evidence>
<keyword evidence="5" id="KW-0449">Lipoprotein</keyword>
<feature type="chain" id="PRO_5039450750" evidence="6">
    <location>
        <begin position="30"/>
        <end position="445"/>
    </location>
</feature>
<keyword evidence="7" id="KW-0762">Sugar transport</keyword>
<evidence type="ECO:0000313" key="7">
    <source>
        <dbReference type="EMBL" id="TCO45599.1"/>
    </source>
</evidence>
<gene>
    <name evidence="7" type="ORF">EV646_108222</name>
</gene>
<reference evidence="7 8" key="1">
    <citation type="journal article" date="2015" name="Stand. Genomic Sci.">
        <title>Genomic Encyclopedia of Bacterial and Archaeal Type Strains, Phase III: the genomes of soil and plant-associated and newly described type strains.</title>
        <authorList>
            <person name="Whitman W.B."/>
            <person name="Woyke T."/>
            <person name="Klenk H.P."/>
            <person name="Zhou Y."/>
            <person name="Lilburn T.G."/>
            <person name="Beck B.J."/>
            <person name="De Vos P."/>
            <person name="Vandamme P."/>
            <person name="Eisen J.A."/>
            <person name="Garrity G."/>
            <person name="Hugenholtz P."/>
            <person name="Kyrpides N.C."/>
        </authorList>
    </citation>
    <scope>NUCLEOTIDE SEQUENCE [LARGE SCALE GENOMIC DNA]</scope>
    <source>
        <strain evidence="7 8">VKM Ac-2541</strain>
    </source>
</reference>
<dbReference type="PANTHER" id="PTHR43649:SF33">
    <property type="entry name" value="POLYGALACTURONAN_RHAMNOGALACTURONAN-BINDING PROTEIN YTCQ"/>
    <property type="match status" value="1"/>
</dbReference>
<dbReference type="OrthoDB" id="2531053at2"/>
<evidence type="ECO:0000313" key="8">
    <source>
        <dbReference type="Proteomes" id="UP000295573"/>
    </source>
</evidence>
<protein>
    <submittedName>
        <fullName evidence="7">Multiple sugar transport system substrate-binding protein</fullName>
    </submittedName>
</protein>
<dbReference type="SUPFAM" id="SSF53850">
    <property type="entry name" value="Periplasmic binding protein-like II"/>
    <property type="match status" value="1"/>
</dbReference>
<proteinExistence type="predicted"/>
<keyword evidence="7" id="KW-0813">Transport</keyword>
<organism evidence="7 8">
    <name type="scientific">Kribbella antiqua</name>
    <dbReference type="NCBI Taxonomy" id="2512217"/>
    <lineage>
        <taxon>Bacteria</taxon>
        <taxon>Bacillati</taxon>
        <taxon>Actinomycetota</taxon>
        <taxon>Actinomycetes</taxon>
        <taxon>Propionibacteriales</taxon>
        <taxon>Kribbellaceae</taxon>
        <taxon>Kribbella</taxon>
    </lineage>
</organism>
<keyword evidence="8" id="KW-1185">Reference proteome</keyword>
<comment type="caution">
    <text evidence="7">The sequence shown here is derived from an EMBL/GenBank/DDBJ whole genome shotgun (WGS) entry which is preliminary data.</text>
</comment>
<dbReference type="PANTHER" id="PTHR43649">
    <property type="entry name" value="ARABINOSE-BINDING PROTEIN-RELATED"/>
    <property type="match status" value="1"/>
</dbReference>
<evidence type="ECO:0000256" key="4">
    <source>
        <dbReference type="ARBA" id="ARBA00023139"/>
    </source>
</evidence>
<dbReference type="InterPro" id="IPR006059">
    <property type="entry name" value="SBP"/>
</dbReference>
<keyword evidence="3" id="KW-0472">Membrane</keyword>
<evidence type="ECO:0000256" key="1">
    <source>
        <dbReference type="ARBA" id="ARBA00022475"/>
    </source>
</evidence>
<dbReference type="Gene3D" id="3.40.190.10">
    <property type="entry name" value="Periplasmic binding protein-like II"/>
    <property type="match status" value="1"/>
</dbReference>